<dbReference type="SUPFAM" id="SSF51735">
    <property type="entry name" value="NAD(P)-binding Rossmann-fold domains"/>
    <property type="match status" value="1"/>
</dbReference>
<keyword evidence="5" id="KW-1185">Reference proteome</keyword>
<accession>A0AAD9NT44</accession>
<dbReference type="Pfam" id="PF01073">
    <property type="entry name" value="3Beta_HSD"/>
    <property type="match status" value="1"/>
</dbReference>
<protein>
    <recommendedName>
        <fullName evidence="3">3-beta hydroxysteroid dehydrogenase/isomerase domain-containing protein</fullName>
    </recommendedName>
</protein>
<dbReference type="FunFam" id="3.40.50.720:FF:000495">
    <property type="entry name" value="3 hydroxysteroid dehydrogenase, putative"/>
    <property type="match status" value="1"/>
</dbReference>
<comment type="caution">
    <text evidence="4">The sequence shown here is derived from an EMBL/GenBank/DDBJ whole genome shotgun (WGS) entry which is preliminary data.</text>
</comment>
<dbReference type="EMBL" id="JAODUO010000477">
    <property type="protein sequence ID" value="KAK2179696.1"/>
    <property type="molecule type" value="Genomic_DNA"/>
</dbReference>
<dbReference type="AlphaFoldDB" id="A0AAD9NT44"/>
<evidence type="ECO:0000313" key="5">
    <source>
        <dbReference type="Proteomes" id="UP001209878"/>
    </source>
</evidence>
<proteinExistence type="inferred from homology"/>
<comment type="similarity">
    <text evidence="1">Belongs to the 3-beta-HSD family.</text>
</comment>
<feature type="domain" description="3-beta hydroxysteroid dehydrogenase/isomerase" evidence="3">
    <location>
        <begin position="81"/>
        <end position="354"/>
    </location>
</feature>
<reference evidence="4" key="1">
    <citation type="journal article" date="2023" name="Mol. Biol. Evol.">
        <title>Third-Generation Sequencing Reveals the Adaptive Role of the Epigenome in Three Deep-Sea Polychaetes.</title>
        <authorList>
            <person name="Perez M."/>
            <person name="Aroh O."/>
            <person name="Sun Y."/>
            <person name="Lan Y."/>
            <person name="Juniper S.K."/>
            <person name="Young C.R."/>
            <person name="Angers B."/>
            <person name="Qian P.Y."/>
        </authorList>
    </citation>
    <scope>NUCLEOTIDE SEQUENCE</scope>
    <source>
        <strain evidence="4">R07B-5</strain>
    </source>
</reference>
<name>A0AAD9NT44_RIDPI</name>
<organism evidence="4 5">
    <name type="scientific">Ridgeia piscesae</name>
    <name type="common">Tubeworm</name>
    <dbReference type="NCBI Taxonomy" id="27915"/>
    <lineage>
        <taxon>Eukaryota</taxon>
        <taxon>Metazoa</taxon>
        <taxon>Spiralia</taxon>
        <taxon>Lophotrochozoa</taxon>
        <taxon>Annelida</taxon>
        <taxon>Polychaeta</taxon>
        <taxon>Sedentaria</taxon>
        <taxon>Canalipalpata</taxon>
        <taxon>Sabellida</taxon>
        <taxon>Siboglinidae</taxon>
        <taxon>Ridgeia</taxon>
    </lineage>
</organism>
<dbReference type="PANTHER" id="PTHR43245:SF51">
    <property type="entry name" value="SHORT CHAIN DEHYDROGENASE_REDUCTASE FAMILY 42E, MEMBER 2"/>
    <property type="match status" value="1"/>
</dbReference>
<dbReference type="GO" id="GO:0006694">
    <property type="term" value="P:steroid biosynthetic process"/>
    <property type="evidence" value="ECO:0007669"/>
    <property type="project" value="InterPro"/>
</dbReference>
<evidence type="ECO:0000256" key="1">
    <source>
        <dbReference type="ARBA" id="ARBA00009219"/>
    </source>
</evidence>
<dbReference type="Proteomes" id="UP001209878">
    <property type="component" value="Unassembled WGS sequence"/>
</dbReference>
<evidence type="ECO:0000256" key="2">
    <source>
        <dbReference type="ARBA" id="ARBA00023002"/>
    </source>
</evidence>
<dbReference type="GO" id="GO:0016616">
    <property type="term" value="F:oxidoreductase activity, acting on the CH-OH group of donors, NAD or NADP as acceptor"/>
    <property type="evidence" value="ECO:0007669"/>
    <property type="project" value="InterPro"/>
</dbReference>
<dbReference type="InterPro" id="IPR036291">
    <property type="entry name" value="NAD(P)-bd_dom_sf"/>
</dbReference>
<keyword evidence="2" id="KW-0560">Oxidoreductase</keyword>
<evidence type="ECO:0000259" key="3">
    <source>
        <dbReference type="Pfam" id="PF01073"/>
    </source>
</evidence>
<gene>
    <name evidence="4" type="ORF">NP493_477g03003</name>
</gene>
<dbReference type="InterPro" id="IPR050177">
    <property type="entry name" value="Lipid_A_modif_metabolic_enz"/>
</dbReference>
<dbReference type="PANTHER" id="PTHR43245">
    <property type="entry name" value="BIFUNCTIONAL POLYMYXIN RESISTANCE PROTEIN ARNA"/>
    <property type="match status" value="1"/>
</dbReference>
<sequence>MFPRSLECRLPVTNYCSANSGQRGWYPFSIVVSTFSLYLGISHDLLADIPCTKSVLSRRPVVMACAGQGGGSRGEGKEVVLVTGGAGFLGQHIVRELQERASDVGEIRVFDARPYVNKLGHAQPKPVRFVKGDLCCQDDVMKALDGVDTVIHTAGVVSYGVFPDHDRMQRVNVDGTATLLEACLAKRVPRLIYTSTVDVVIGEEEIREGDETLPVPDTFLFPGYPATKLRAEQLVLAANGAAFTTGDDTGRLHTLALRPNVMYGEEDPFYVTSGLRSAEQHGGCLTRVGDGGALFQQAYVGNMAWAHIAAKRALQRSPEQVGGHVFFVTDDTPLMNTFDFMEPFLSARGLSLSTYHLPYRLVYNLMRGTEALLRLISPLYKLNSSTAACSVAYVCKTFYFSRRQAELLLEYSPVYSYEESLAKCVDYYKNMDLK</sequence>
<evidence type="ECO:0000313" key="4">
    <source>
        <dbReference type="EMBL" id="KAK2179696.1"/>
    </source>
</evidence>
<dbReference type="Gene3D" id="3.40.50.720">
    <property type="entry name" value="NAD(P)-binding Rossmann-like Domain"/>
    <property type="match status" value="1"/>
</dbReference>
<dbReference type="InterPro" id="IPR002225">
    <property type="entry name" value="3Beta_OHSteriod_DH/Estase"/>
</dbReference>